<dbReference type="EMBL" id="GBRH01208356">
    <property type="protein sequence ID" value="JAD89539.1"/>
    <property type="molecule type" value="Transcribed_RNA"/>
</dbReference>
<sequence>MDQRRFEPTYLSCFSFHFIKKSAMFDASQTNRSCKLERSGVLILNAFYSLVSATSILYHHIQPSLSRCTGQWNKVSLH</sequence>
<reference evidence="2" key="2">
    <citation type="journal article" date="2015" name="Data Brief">
        <title>Shoot transcriptome of the giant reed, Arundo donax.</title>
        <authorList>
            <person name="Barrero R.A."/>
            <person name="Guerrero F.D."/>
            <person name="Moolhuijzen P."/>
            <person name="Goolsby J.A."/>
            <person name="Tidwell J."/>
            <person name="Bellgard S.E."/>
            <person name="Bellgard M.I."/>
        </authorList>
    </citation>
    <scope>NUCLEOTIDE SEQUENCE</scope>
    <source>
        <tissue evidence="2">Shoot tissue taken approximately 20 cm above the soil surface</tissue>
    </source>
</reference>
<keyword evidence="1" id="KW-1133">Transmembrane helix</keyword>
<name>A0A0A9DLR8_ARUDO</name>
<reference evidence="2" key="1">
    <citation type="submission" date="2014-09" db="EMBL/GenBank/DDBJ databases">
        <authorList>
            <person name="Magalhaes I.L.F."/>
            <person name="Oliveira U."/>
            <person name="Santos F.R."/>
            <person name="Vidigal T.H.D.A."/>
            <person name="Brescovit A.D."/>
            <person name="Santos A.J."/>
        </authorList>
    </citation>
    <scope>NUCLEOTIDE SEQUENCE</scope>
    <source>
        <tissue evidence="2">Shoot tissue taken approximately 20 cm above the soil surface</tissue>
    </source>
</reference>
<protein>
    <submittedName>
        <fullName evidence="2">Uncharacterized protein</fullName>
    </submittedName>
</protein>
<evidence type="ECO:0000313" key="2">
    <source>
        <dbReference type="EMBL" id="JAD89539.1"/>
    </source>
</evidence>
<accession>A0A0A9DLR8</accession>
<organism evidence="2">
    <name type="scientific">Arundo donax</name>
    <name type="common">Giant reed</name>
    <name type="synonym">Donax arundinaceus</name>
    <dbReference type="NCBI Taxonomy" id="35708"/>
    <lineage>
        <taxon>Eukaryota</taxon>
        <taxon>Viridiplantae</taxon>
        <taxon>Streptophyta</taxon>
        <taxon>Embryophyta</taxon>
        <taxon>Tracheophyta</taxon>
        <taxon>Spermatophyta</taxon>
        <taxon>Magnoliopsida</taxon>
        <taxon>Liliopsida</taxon>
        <taxon>Poales</taxon>
        <taxon>Poaceae</taxon>
        <taxon>PACMAD clade</taxon>
        <taxon>Arundinoideae</taxon>
        <taxon>Arundineae</taxon>
        <taxon>Arundo</taxon>
    </lineage>
</organism>
<proteinExistence type="predicted"/>
<keyword evidence="1" id="KW-0812">Transmembrane</keyword>
<evidence type="ECO:0000256" key="1">
    <source>
        <dbReference type="SAM" id="Phobius"/>
    </source>
</evidence>
<feature type="transmembrane region" description="Helical" evidence="1">
    <location>
        <begin position="41"/>
        <end position="61"/>
    </location>
</feature>
<keyword evidence="1" id="KW-0472">Membrane</keyword>
<dbReference type="AlphaFoldDB" id="A0A0A9DLR8"/>